<evidence type="ECO:0000259" key="7">
    <source>
        <dbReference type="PROSITE" id="PS50888"/>
    </source>
</evidence>
<dbReference type="InterPro" id="IPR045239">
    <property type="entry name" value="bHLH95_bHLH"/>
</dbReference>
<dbReference type="GO" id="GO:0003677">
    <property type="term" value="F:DNA binding"/>
    <property type="evidence" value="ECO:0007669"/>
    <property type="project" value="UniProtKB-KW"/>
</dbReference>
<feature type="compositionally biased region" description="Polar residues" evidence="6">
    <location>
        <begin position="385"/>
        <end position="394"/>
    </location>
</feature>
<dbReference type="PANTHER" id="PTHR16223:SF56">
    <property type="entry name" value="TRANSCRIPTION FACTOR BHLH110"/>
    <property type="match status" value="1"/>
</dbReference>
<gene>
    <name evidence="8" type="ORF">ACH5RR_036630</name>
</gene>
<feature type="region of interest" description="Disordered" evidence="6">
    <location>
        <begin position="363"/>
        <end position="396"/>
    </location>
</feature>
<keyword evidence="4" id="KW-0804">Transcription</keyword>
<dbReference type="GO" id="GO:0005634">
    <property type="term" value="C:nucleus"/>
    <property type="evidence" value="ECO:0007669"/>
    <property type="project" value="UniProtKB-SubCell"/>
</dbReference>
<keyword evidence="3" id="KW-0238">DNA-binding</keyword>
<feature type="domain" description="BHLH" evidence="7">
    <location>
        <begin position="386"/>
        <end position="435"/>
    </location>
</feature>
<dbReference type="SUPFAM" id="SSF47459">
    <property type="entry name" value="HLH, helix-loop-helix DNA-binding domain"/>
    <property type="match status" value="1"/>
</dbReference>
<evidence type="ECO:0000313" key="9">
    <source>
        <dbReference type="Proteomes" id="UP001630127"/>
    </source>
</evidence>
<evidence type="ECO:0000313" key="8">
    <source>
        <dbReference type="EMBL" id="KAL3502181.1"/>
    </source>
</evidence>
<keyword evidence="2" id="KW-0805">Transcription regulation</keyword>
<dbReference type="Proteomes" id="UP001630127">
    <property type="component" value="Unassembled WGS sequence"/>
</dbReference>
<dbReference type="PROSITE" id="PS50888">
    <property type="entry name" value="BHLH"/>
    <property type="match status" value="1"/>
</dbReference>
<dbReference type="CDD" id="cd11393">
    <property type="entry name" value="bHLH_AtbHLH_like"/>
    <property type="match status" value="1"/>
</dbReference>
<evidence type="ECO:0000256" key="3">
    <source>
        <dbReference type="ARBA" id="ARBA00023125"/>
    </source>
</evidence>
<comment type="subcellular location">
    <subcellularLocation>
        <location evidence="1">Nucleus</location>
    </subcellularLocation>
</comment>
<feature type="compositionally biased region" description="Low complexity" evidence="6">
    <location>
        <begin position="43"/>
        <end position="60"/>
    </location>
</feature>
<organism evidence="8 9">
    <name type="scientific">Cinchona calisaya</name>
    <dbReference type="NCBI Taxonomy" id="153742"/>
    <lineage>
        <taxon>Eukaryota</taxon>
        <taxon>Viridiplantae</taxon>
        <taxon>Streptophyta</taxon>
        <taxon>Embryophyta</taxon>
        <taxon>Tracheophyta</taxon>
        <taxon>Spermatophyta</taxon>
        <taxon>Magnoliopsida</taxon>
        <taxon>eudicotyledons</taxon>
        <taxon>Gunneridae</taxon>
        <taxon>Pentapetalae</taxon>
        <taxon>asterids</taxon>
        <taxon>lamiids</taxon>
        <taxon>Gentianales</taxon>
        <taxon>Rubiaceae</taxon>
        <taxon>Cinchonoideae</taxon>
        <taxon>Cinchoneae</taxon>
        <taxon>Cinchona</taxon>
    </lineage>
</organism>
<proteinExistence type="predicted"/>
<dbReference type="AlphaFoldDB" id="A0ABD2Y639"/>
<dbReference type="PANTHER" id="PTHR16223">
    <property type="entry name" value="TRANSCRIPTION FACTOR BHLH83-RELATED"/>
    <property type="match status" value="1"/>
</dbReference>
<sequence>MAGECTETTTNSSSIHNWWPDHHHHLSSSWSTTSNNLWISEHNNNNSESSGEESVSISTSFTTNASNHSGLSVESSRKVLLDHSAASAAPHEFIGEAVSDNYLWNQVLLTGGSNGELHNSQEFGEHLLDGLPSKNTPTEILFDPACDYTKKMDNSCLFSSVGSLNNIEKQLNFLSDSLVEGQLRVPKLSNLIGNCFITPQDGHIHHQFEPCRSDLVTLNSNMKDPFCDLGQEKQDLDRNYGSISRFGHDVKMDDEYGRSFLGYNKVGNPVALGNTILRDKSRYNSFGLPNNIPFTNSRSFTEVLASTGHLSRPPLDSDVSKPTLKTLDLSGFRKQVFQTSPFPSPKLASSTVARNNRRTLVQLSGGKKRRSEENPGAVLKKPKQSETTTISSAKMQVPKPKLAEKITALQQIVSPFGKTDTASVLWEAIGYIRYLQEQIKLLTSPYMKGTATKDLWGGLDRKDRGDGKLDLKSRGLCIIPVSRTPQVCRENSGSDYLTPMYRGCLYR</sequence>
<feature type="region of interest" description="Disordered" evidence="6">
    <location>
        <begin position="43"/>
        <end position="69"/>
    </location>
</feature>
<comment type="caution">
    <text evidence="8">The sequence shown here is derived from an EMBL/GenBank/DDBJ whole genome shotgun (WGS) entry which is preliminary data.</text>
</comment>
<keyword evidence="5" id="KW-0539">Nucleus</keyword>
<evidence type="ECO:0000256" key="5">
    <source>
        <dbReference type="ARBA" id="ARBA00023242"/>
    </source>
</evidence>
<dbReference type="EMBL" id="JBJUIK010000015">
    <property type="protein sequence ID" value="KAL3502181.1"/>
    <property type="molecule type" value="Genomic_DNA"/>
</dbReference>
<dbReference type="InterPro" id="IPR036638">
    <property type="entry name" value="HLH_DNA-bd_sf"/>
</dbReference>
<name>A0ABD2Y639_9GENT</name>
<evidence type="ECO:0000256" key="6">
    <source>
        <dbReference type="SAM" id="MobiDB-lite"/>
    </source>
</evidence>
<protein>
    <recommendedName>
        <fullName evidence="7">BHLH domain-containing protein</fullName>
    </recommendedName>
</protein>
<keyword evidence="9" id="KW-1185">Reference proteome</keyword>
<accession>A0ABD2Y639</accession>
<reference evidence="8 9" key="1">
    <citation type="submission" date="2024-11" db="EMBL/GenBank/DDBJ databases">
        <title>A near-complete genome assembly of Cinchona calisaya.</title>
        <authorList>
            <person name="Lian D.C."/>
            <person name="Zhao X.W."/>
            <person name="Wei L."/>
        </authorList>
    </citation>
    <scope>NUCLEOTIDE SEQUENCE [LARGE SCALE GENOMIC DNA]</scope>
    <source>
        <tissue evidence="8">Nenye</tissue>
    </source>
</reference>
<evidence type="ECO:0000256" key="4">
    <source>
        <dbReference type="ARBA" id="ARBA00023163"/>
    </source>
</evidence>
<evidence type="ECO:0000256" key="2">
    <source>
        <dbReference type="ARBA" id="ARBA00023015"/>
    </source>
</evidence>
<dbReference type="InterPro" id="IPR045843">
    <property type="entry name" value="IND-like"/>
</dbReference>
<evidence type="ECO:0000256" key="1">
    <source>
        <dbReference type="ARBA" id="ARBA00004123"/>
    </source>
</evidence>
<dbReference type="InterPro" id="IPR011598">
    <property type="entry name" value="bHLH_dom"/>
</dbReference>